<protein>
    <submittedName>
        <fullName evidence="2">Uncharacterized protein isoform X1</fullName>
    </submittedName>
</protein>
<evidence type="ECO:0000313" key="2">
    <source>
        <dbReference type="RefSeq" id="XP_033235092.1"/>
    </source>
</evidence>
<reference evidence="2" key="2">
    <citation type="submission" date="2025-08" db="UniProtKB">
        <authorList>
            <consortium name="RefSeq"/>
        </authorList>
    </citation>
    <scope>IDENTIFICATION</scope>
    <source>
        <strain evidence="2">MV-25-SWS-2005</strain>
        <tissue evidence="2">Whole body</tissue>
    </source>
</reference>
<dbReference type="AlphaFoldDB" id="A0A6I8VVI1"/>
<proteinExistence type="predicted"/>
<sequence length="179" mass="19330">MWISIFCEAAAIIWILELPLFIIRFSAGAVICLRSSCICATAADFHVVCCKWIAQPVLASDLEQYCLDGCQASVAVWIVLFNHCGIPWPGQPSWNVWMRCDLTGKYGMTDFLARSCPANLGAGVCCCADHDNASARSRSIFSLACFGLRADTRYTASSAYVASIWVAFACLGGCGMSAV</sequence>
<keyword evidence="1" id="KW-1185">Reference proteome</keyword>
<organism evidence="1 2">
    <name type="scientific">Drosophila pseudoobscura pseudoobscura</name>
    <name type="common">Fruit fly</name>
    <dbReference type="NCBI Taxonomy" id="46245"/>
    <lineage>
        <taxon>Eukaryota</taxon>
        <taxon>Metazoa</taxon>
        <taxon>Ecdysozoa</taxon>
        <taxon>Arthropoda</taxon>
        <taxon>Hexapoda</taxon>
        <taxon>Insecta</taxon>
        <taxon>Pterygota</taxon>
        <taxon>Neoptera</taxon>
        <taxon>Endopterygota</taxon>
        <taxon>Diptera</taxon>
        <taxon>Brachycera</taxon>
        <taxon>Muscomorpha</taxon>
        <taxon>Ephydroidea</taxon>
        <taxon>Drosophilidae</taxon>
        <taxon>Drosophila</taxon>
        <taxon>Sophophora</taxon>
    </lineage>
</organism>
<dbReference type="InParanoid" id="A0A6I8VVI1"/>
<reference evidence="1" key="1">
    <citation type="submission" date="2024-06" db="UniProtKB">
        <authorList>
            <consortium name="RefSeq"/>
        </authorList>
    </citation>
    <scope>NUCLEOTIDE SEQUENCE [LARGE SCALE GENOMIC DNA]</scope>
    <source>
        <strain evidence="1">MV2-25</strain>
    </source>
</reference>
<dbReference type="RefSeq" id="XP_033235092.1">
    <property type="nucleotide sequence ID" value="XM_033379201.1"/>
</dbReference>
<gene>
    <name evidence="2" type="primary">LOC26533436</name>
</gene>
<dbReference type="KEGG" id="dpo:26533436"/>
<name>A0A6I8VVI1_DROPS</name>
<evidence type="ECO:0000313" key="1">
    <source>
        <dbReference type="Proteomes" id="UP000001819"/>
    </source>
</evidence>
<dbReference type="Proteomes" id="UP000001819">
    <property type="component" value="Chromosome 2"/>
</dbReference>
<accession>A0A6I8VVI1</accession>